<name>A0ACB8SZU6_9AGAM</name>
<reference evidence="1" key="2">
    <citation type="journal article" date="2022" name="New Phytol.">
        <title>Evolutionary transition to the ectomycorrhizal habit in the genomes of a hyperdiverse lineage of mushroom-forming fungi.</title>
        <authorList>
            <person name="Looney B."/>
            <person name="Miyauchi S."/>
            <person name="Morin E."/>
            <person name="Drula E."/>
            <person name="Courty P.E."/>
            <person name="Kohler A."/>
            <person name="Kuo A."/>
            <person name="LaButti K."/>
            <person name="Pangilinan J."/>
            <person name="Lipzen A."/>
            <person name="Riley R."/>
            <person name="Andreopoulos W."/>
            <person name="He G."/>
            <person name="Johnson J."/>
            <person name="Nolan M."/>
            <person name="Tritt A."/>
            <person name="Barry K.W."/>
            <person name="Grigoriev I.V."/>
            <person name="Nagy L.G."/>
            <person name="Hibbett D."/>
            <person name="Henrissat B."/>
            <person name="Matheny P.B."/>
            <person name="Labbe J."/>
            <person name="Martin F.M."/>
        </authorList>
    </citation>
    <scope>NUCLEOTIDE SEQUENCE</scope>
    <source>
        <strain evidence="1">HHB10654</strain>
    </source>
</reference>
<reference evidence="1" key="1">
    <citation type="submission" date="2021-03" db="EMBL/GenBank/DDBJ databases">
        <authorList>
            <consortium name="DOE Joint Genome Institute"/>
            <person name="Ahrendt S."/>
            <person name="Looney B.P."/>
            <person name="Miyauchi S."/>
            <person name="Morin E."/>
            <person name="Drula E."/>
            <person name="Courty P.E."/>
            <person name="Chicoki N."/>
            <person name="Fauchery L."/>
            <person name="Kohler A."/>
            <person name="Kuo A."/>
            <person name="Labutti K."/>
            <person name="Pangilinan J."/>
            <person name="Lipzen A."/>
            <person name="Riley R."/>
            <person name="Andreopoulos W."/>
            <person name="He G."/>
            <person name="Johnson J."/>
            <person name="Barry K.W."/>
            <person name="Grigoriev I.V."/>
            <person name="Nagy L."/>
            <person name="Hibbett D."/>
            <person name="Henrissat B."/>
            <person name="Matheny P.B."/>
            <person name="Labbe J."/>
            <person name="Martin F."/>
        </authorList>
    </citation>
    <scope>NUCLEOTIDE SEQUENCE</scope>
    <source>
        <strain evidence="1">HHB10654</strain>
    </source>
</reference>
<gene>
    <name evidence="1" type="ORF">BV25DRAFT_1769160</name>
</gene>
<dbReference type="Proteomes" id="UP000814140">
    <property type="component" value="Unassembled WGS sequence"/>
</dbReference>
<evidence type="ECO:0000313" key="2">
    <source>
        <dbReference type="Proteomes" id="UP000814140"/>
    </source>
</evidence>
<feature type="non-terminal residue" evidence="1">
    <location>
        <position position="1"/>
    </location>
</feature>
<evidence type="ECO:0000313" key="1">
    <source>
        <dbReference type="EMBL" id="KAI0061934.1"/>
    </source>
</evidence>
<dbReference type="EMBL" id="MU277210">
    <property type="protein sequence ID" value="KAI0061934.1"/>
    <property type="molecule type" value="Genomic_DNA"/>
</dbReference>
<feature type="non-terminal residue" evidence="1">
    <location>
        <position position="149"/>
    </location>
</feature>
<proteinExistence type="predicted"/>
<comment type="caution">
    <text evidence="1">The sequence shown here is derived from an EMBL/GenBank/DDBJ whole genome shotgun (WGS) entry which is preliminary data.</text>
</comment>
<organism evidence="1 2">
    <name type="scientific">Artomyces pyxidatus</name>
    <dbReference type="NCBI Taxonomy" id="48021"/>
    <lineage>
        <taxon>Eukaryota</taxon>
        <taxon>Fungi</taxon>
        <taxon>Dikarya</taxon>
        <taxon>Basidiomycota</taxon>
        <taxon>Agaricomycotina</taxon>
        <taxon>Agaricomycetes</taxon>
        <taxon>Russulales</taxon>
        <taxon>Auriscalpiaceae</taxon>
        <taxon>Artomyces</taxon>
    </lineage>
</organism>
<protein>
    <submittedName>
        <fullName evidence="1">Uncharacterized protein</fullName>
    </submittedName>
</protein>
<accession>A0ACB8SZU6</accession>
<sequence length="149" mass="16512">PWNQAHADIIVRSSDLVDFRFYKSILAMASTVFDDMLTFPQPPRMEGLQSDDYKDGLPVVVLPEDANTLCQLLGLVYRVQGLVLPVSFDEAAPLLAVCQKYDMVGTSSLLRSMIGSGHPNLVTDDNPFHAYALASRYHLTPETRATARL</sequence>
<keyword evidence="2" id="KW-1185">Reference proteome</keyword>